<evidence type="ECO:0008006" key="3">
    <source>
        <dbReference type="Google" id="ProtNLM"/>
    </source>
</evidence>
<dbReference type="HOGENOM" id="CLU_2341800_0_0_9"/>
<reference evidence="1 2" key="1">
    <citation type="submission" date="2009-01" db="EMBL/GenBank/DDBJ databases">
        <title>Complete sequence of Clostridium cellulolyticum H10.</title>
        <authorList>
            <consortium name="US DOE Joint Genome Institute"/>
            <person name="Lucas S."/>
            <person name="Copeland A."/>
            <person name="Lapidus A."/>
            <person name="Glavina del Rio T."/>
            <person name="Dalin E."/>
            <person name="Tice H."/>
            <person name="Bruce D."/>
            <person name="Goodwin L."/>
            <person name="Pitluck S."/>
            <person name="Chertkov O."/>
            <person name="Saunders E."/>
            <person name="Brettin T."/>
            <person name="Detter J.C."/>
            <person name="Han C."/>
            <person name="Larimer F."/>
            <person name="Land M."/>
            <person name="Hauser L."/>
            <person name="Kyrpides N."/>
            <person name="Ivanova N."/>
            <person name="Zhou J."/>
            <person name="Richardson P."/>
        </authorList>
    </citation>
    <scope>NUCLEOTIDE SEQUENCE [LARGE SCALE GENOMIC DNA]</scope>
    <source>
        <strain evidence="2">ATCC 35319 / DSM 5812 / JCM 6584 / H10</strain>
    </source>
</reference>
<proteinExistence type="predicted"/>
<dbReference type="EMBL" id="CP001348">
    <property type="protein sequence ID" value="ACL76174.1"/>
    <property type="molecule type" value="Genomic_DNA"/>
</dbReference>
<dbReference type="AlphaFoldDB" id="B8I331"/>
<keyword evidence="2" id="KW-1185">Reference proteome</keyword>
<name>B8I331_RUMCH</name>
<organism evidence="1 2">
    <name type="scientific">Ruminiclostridium cellulolyticum (strain ATCC 35319 / DSM 5812 / JCM 6584 / H10)</name>
    <name type="common">Clostridium cellulolyticum</name>
    <dbReference type="NCBI Taxonomy" id="394503"/>
    <lineage>
        <taxon>Bacteria</taxon>
        <taxon>Bacillati</taxon>
        <taxon>Bacillota</taxon>
        <taxon>Clostridia</taxon>
        <taxon>Eubacteriales</taxon>
        <taxon>Oscillospiraceae</taxon>
        <taxon>Ruminiclostridium</taxon>
    </lineage>
</organism>
<evidence type="ECO:0000313" key="1">
    <source>
        <dbReference type="EMBL" id="ACL76174.1"/>
    </source>
</evidence>
<dbReference type="OrthoDB" id="2083236at2"/>
<dbReference type="STRING" id="394503.Ccel_1825"/>
<dbReference type="Proteomes" id="UP000001349">
    <property type="component" value="Chromosome"/>
</dbReference>
<dbReference type="eggNOG" id="ENOG502ZDIW">
    <property type="taxonomic scope" value="Bacteria"/>
</dbReference>
<accession>B8I331</accession>
<dbReference type="KEGG" id="cce:Ccel_1825"/>
<evidence type="ECO:0000313" key="2">
    <source>
        <dbReference type="Proteomes" id="UP000001349"/>
    </source>
</evidence>
<dbReference type="RefSeq" id="WP_015925284.1">
    <property type="nucleotide sequence ID" value="NC_011898.1"/>
</dbReference>
<protein>
    <recommendedName>
        <fullName evidence="3">WYL domain-containing protein</fullName>
    </recommendedName>
</protein>
<gene>
    <name evidence="1" type="ordered locus">Ccel_1825</name>
</gene>
<sequence length="97" mass="10976">MISSEIIKVLSDAIKLRKSVVLKYDRPGDNAKGERIGYPHALYVHTSTNNILFDLFQIQGDSSKPLVAGGDWRQFDVKYVTSIWIKGDIFNVQNGYN</sequence>